<comment type="caution">
    <text evidence="3">The sequence shown here is derived from an EMBL/GenBank/DDBJ whole genome shotgun (WGS) entry which is preliminary data.</text>
</comment>
<organism evidence="3 4">
    <name type="scientific">Tanacetum coccineum</name>
    <dbReference type="NCBI Taxonomy" id="301880"/>
    <lineage>
        <taxon>Eukaryota</taxon>
        <taxon>Viridiplantae</taxon>
        <taxon>Streptophyta</taxon>
        <taxon>Embryophyta</taxon>
        <taxon>Tracheophyta</taxon>
        <taxon>Spermatophyta</taxon>
        <taxon>Magnoliopsida</taxon>
        <taxon>eudicotyledons</taxon>
        <taxon>Gunneridae</taxon>
        <taxon>Pentapetalae</taxon>
        <taxon>asterids</taxon>
        <taxon>campanulids</taxon>
        <taxon>Asterales</taxon>
        <taxon>Asteraceae</taxon>
        <taxon>Asteroideae</taxon>
        <taxon>Anthemideae</taxon>
        <taxon>Anthemidinae</taxon>
        <taxon>Tanacetum</taxon>
    </lineage>
</organism>
<evidence type="ECO:0000313" key="4">
    <source>
        <dbReference type="Proteomes" id="UP001151760"/>
    </source>
</evidence>
<dbReference type="SUPFAM" id="SSF56672">
    <property type="entry name" value="DNA/RNA polymerases"/>
    <property type="match status" value="1"/>
</dbReference>
<feature type="domain" description="Reverse transcriptase" evidence="2">
    <location>
        <begin position="167"/>
        <end position="234"/>
    </location>
</feature>
<accession>A0ABQ5EPC8</accession>
<dbReference type="Gene3D" id="3.30.70.270">
    <property type="match status" value="1"/>
</dbReference>
<evidence type="ECO:0000259" key="2">
    <source>
        <dbReference type="Pfam" id="PF00078"/>
    </source>
</evidence>
<dbReference type="PANTHER" id="PTHR24559">
    <property type="entry name" value="TRANSPOSON TY3-I GAG-POL POLYPROTEIN"/>
    <property type="match status" value="1"/>
</dbReference>
<name>A0ABQ5EPC8_9ASTR</name>
<reference evidence="3" key="1">
    <citation type="journal article" date="2022" name="Int. J. Mol. Sci.">
        <title>Draft Genome of Tanacetum Coccineum: Genomic Comparison of Closely Related Tanacetum-Family Plants.</title>
        <authorList>
            <person name="Yamashiro T."/>
            <person name="Shiraishi A."/>
            <person name="Nakayama K."/>
            <person name="Satake H."/>
        </authorList>
    </citation>
    <scope>NUCLEOTIDE SEQUENCE</scope>
</reference>
<dbReference type="InterPro" id="IPR000477">
    <property type="entry name" value="RT_dom"/>
</dbReference>
<dbReference type="InterPro" id="IPR043502">
    <property type="entry name" value="DNA/RNA_pol_sf"/>
</dbReference>
<dbReference type="GO" id="GO:0003964">
    <property type="term" value="F:RNA-directed DNA polymerase activity"/>
    <property type="evidence" value="ECO:0007669"/>
    <property type="project" value="UniProtKB-KW"/>
</dbReference>
<keyword evidence="3" id="KW-0808">Transferase</keyword>
<protein>
    <submittedName>
        <fullName evidence="3">Reverse transcriptase domain-containing protein</fullName>
    </submittedName>
</protein>
<dbReference type="InterPro" id="IPR053134">
    <property type="entry name" value="RNA-dir_DNA_polymerase"/>
</dbReference>
<keyword evidence="3" id="KW-0695">RNA-directed DNA polymerase</keyword>
<sequence>MLAQENVGNVLVNGNRIGCSYKEFLACNPKYDSKGGVVVLTRWIEKMESVHDMSGCSVNQKVKYTAGSFVVPELDWFKFQHLVTPESRMIERNGSIKKVKKRGNVGEHSKDKNGRDDYKRTRTRNAFTTIVIWQGIIEVEQGNDEFCQLDHPIVSACYEYGSTNHARVHEDDIPKTAFRTRYGHFKFTVMPFGLTNAPAVFMDLMNRVCRPYLDKFIIVFIDDILIYFETQEELSLPDGPEYFVIELFSDYDCEIRYHPGKANVVADALSRKEKVKPKRVRDMNMTLQLSIKDRILAAQKEAVDEFA</sequence>
<proteinExistence type="predicted"/>
<evidence type="ECO:0000313" key="3">
    <source>
        <dbReference type="EMBL" id="GJT52786.1"/>
    </source>
</evidence>
<reference evidence="3" key="2">
    <citation type="submission" date="2022-01" db="EMBL/GenBank/DDBJ databases">
        <authorList>
            <person name="Yamashiro T."/>
            <person name="Shiraishi A."/>
            <person name="Satake H."/>
            <person name="Nakayama K."/>
        </authorList>
    </citation>
    <scope>NUCLEOTIDE SEQUENCE</scope>
</reference>
<feature type="compositionally biased region" description="Basic and acidic residues" evidence="1">
    <location>
        <begin position="104"/>
        <end position="119"/>
    </location>
</feature>
<dbReference type="InterPro" id="IPR043128">
    <property type="entry name" value="Rev_trsase/Diguanyl_cyclase"/>
</dbReference>
<feature type="region of interest" description="Disordered" evidence="1">
    <location>
        <begin position="93"/>
        <end position="119"/>
    </location>
</feature>
<evidence type="ECO:0000256" key="1">
    <source>
        <dbReference type="SAM" id="MobiDB-lite"/>
    </source>
</evidence>
<gene>
    <name evidence="3" type="ORF">Tco_0978943</name>
</gene>
<dbReference type="Gene3D" id="3.10.10.10">
    <property type="entry name" value="HIV Type 1 Reverse Transcriptase, subunit A, domain 1"/>
    <property type="match status" value="1"/>
</dbReference>
<keyword evidence="4" id="KW-1185">Reference proteome</keyword>
<dbReference type="Proteomes" id="UP001151760">
    <property type="component" value="Unassembled WGS sequence"/>
</dbReference>
<dbReference type="PANTHER" id="PTHR24559:SF444">
    <property type="entry name" value="REVERSE TRANSCRIPTASE DOMAIN-CONTAINING PROTEIN"/>
    <property type="match status" value="1"/>
</dbReference>
<dbReference type="Pfam" id="PF00078">
    <property type="entry name" value="RVT_1"/>
    <property type="match status" value="1"/>
</dbReference>
<dbReference type="CDD" id="cd01647">
    <property type="entry name" value="RT_LTR"/>
    <property type="match status" value="1"/>
</dbReference>
<keyword evidence="3" id="KW-0548">Nucleotidyltransferase</keyword>
<dbReference type="EMBL" id="BQNB010016528">
    <property type="protein sequence ID" value="GJT52786.1"/>
    <property type="molecule type" value="Genomic_DNA"/>
</dbReference>